<dbReference type="InterPro" id="IPR010499">
    <property type="entry name" value="AraC_E-bd"/>
</dbReference>
<evidence type="ECO:0000313" key="3">
    <source>
        <dbReference type="EMBL" id="GGJ36753.1"/>
    </source>
</evidence>
<dbReference type="SMART" id="SM00871">
    <property type="entry name" value="AraC_E_bind"/>
    <property type="match status" value="1"/>
</dbReference>
<dbReference type="Proteomes" id="UP000632222">
    <property type="component" value="Unassembled WGS sequence"/>
</dbReference>
<protein>
    <recommendedName>
        <fullName evidence="2">AraC effector-binding domain-containing protein</fullName>
    </recommendedName>
</protein>
<organism evidence="3 4">
    <name type="scientific">Deinococcus roseus</name>
    <dbReference type="NCBI Taxonomy" id="392414"/>
    <lineage>
        <taxon>Bacteria</taxon>
        <taxon>Thermotogati</taxon>
        <taxon>Deinococcota</taxon>
        <taxon>Deinococci</taxon>
        <taxon>Deinococcales</taxon>
        <taxon>Deinococcaceae</taxon>
        <taxon>Deinococcus</taxon>
    </lineage>
</organism>
<evidence type="ECO:0000259" key="2">
    <source>
        <dbReference type="SMART" id="SM00871"/>
    </source>
</evidence>
<dbReference type="InterPro" id="IPR029442">
    <property type="entry name" value="GyrI-like"/>
</dbReference>
<dbReference type="Pfam" id="PF06445">
    <property type="entry name" value="GyrI-like"/>
    <property type="match status" value="1"/>
</dbReference>
<name>A0ABQ2D1B4_9DEIO</name>
<evidence type="ECO:0000256" key="1">
    <source>
        <dbReference type="SAM" id="MobiDB-lite"/>
    </source>
</evidence>
<accession>A0ABQ2D1B4</accession>
<comment type="caution">
    <text evidence="3">The sequence shown here is derived from an EMBL/GenBank/DDBJ whole genome shotgun (WGS) entry which is preliminary data.</text>
</comment>
<dbReference type="RefSeq" id="WP_189002875.1">
    <property type="nucleotide sequence ID" value="NZ_BMOD01000007.1"/>
</dbReference>
<proteinExistence type="predicted"/>
<feature type="compositionally biased region" description="Polar residues" evidence="1">
    <location>
        <begin position="147"/>
        <end position="160"/>
    </location>
</feature>
<keyword evidence="4" id="KW-1185">Reference proteome</keyword>
<reference evidence="4" key="1">
    <citation type="journal article" date="2019" name="Int. J. Syst. Evol. Microbiol.">
        <title>The Global Catalogue of Microorganisms (GCM) 10K type strain sequencing project: providing services to taxonomists for standard genome sequencing and annotation.</title>
        <authorList>
            <consortium name="The Broad Institute Genomics Platform"/>
            <consortium name="The Broad Institute Genome Sequencing Center for Infectious Disease"/>
            <person name="Wu L."/>
            <person name="Ma J."/>
        </authorList>
    </citation>
    <scope>NUCLEOTIDE SEQUENCE [LARGE SCALE GENOMIC DNA]</scope>
    <source>
        <strain evidence="4">JCM 14370</strain>
    </source>
</reference>
<sequence length="166" mass="18628">MSETPPETPVLVQLQQQPTLSIHRKIPIADISTSHGECFQLLHDHLKAQQIVAAGPPFVRYHTFEKEHTDVEVGVPLQQDAPASAEIQAGHLPEGPALVTEHVGPHQKLGEAYRRLHQAMKSSSHEPEGAIWEIYHWMDLTKDPAEESTNTPQDWHTTLVQPLKKQ</sequence>
<dbReference type="InterPro" id="IPR011256">
    <property type="entry name" value="Reg_factor_effector_dom_sf"/>
</dbReference>
<dbReference type="EMBL" id="BMOD01000007">
    <property type="protein sequence ID" value="GGJ36753.1"/>
    <property type="molecule type" value="Genomic_DNA"/>
</dbReference>
<feature type="domain" description="AraC effector-binding" evidence="2">
    <location>
        <begin position="7"/>
        <end position="164"/>
    </location>
</feature>
<gene>
    <name evidence="3" type="ORF">GCM10008938_23520</name>
</gene>
<evidence type="ECO:0000313" key="4">
    <source>
        <dbReference type="Proteomes" id="UP000632222"/>
    </source>
</evidence>
<feature type="region of interest" description="Disordered" evidence="1">
    <location>
        <begin position="145"/>
        <end position="166"/>
    </location>
</feature>
<dbReference type="Gene3D" id="3.20.80.10">
    <property type="entry name" value="Regulatory factor, effector binding domain"/>
    <property type="match status" value="1"/>
</dbReference>
<dbReference type="SUPFAM" id="SSF55136">
    <property type="entry name" value="Probable bacterial effector-binding domain"/>
    <property type="match status" value="1"/>
</dbReference>